<feature type="transmembrane region" description="Helical" evidence="1">
    <location>
        <begin position="69"/>
        <end position="86"/>
    </location>
</feature>
<name>A0A418M817_9BACT</name>
<sequence length="375" mass="42973">MQQQIDSWIREIIRWFGFVPNRDLSGWILLIIAVVLGLIVNVIVTWVIRSILKRQNPDFLLILRRHLRWAFYVFVPSLFFLIATNLQSERFIRRHPVADKTAEVFFLIATTWLLIKLLKFGEVLLIRQYDTSKDINLSQRKFVTQVRFIRRTIGLAVVIISASLLLITFQGSRKVGLSVLTSAGVVSVLIGFAAQKTLGNFLAGVQIAFTQQIRLDDAVVVEKEWGRIEEINLTNVVVRLWDRRRLILPITYFVETPFENWTRSDASITGAVMLYLDYNLPVDKLRAKAHELAENDPLWNGEVFAVQVVDTQPTCIVVRVLMSAADAPSAFDLRCNMREKLIQFIRDEYPQSLPQTRLLLAEELKPKDAVPSPAS</sequence>
<accession>A0A418M817</accession>
<gene>
    <name evidence="3" type="ORF">DYU11_14145</name>
</gene>
<feature type="transmembrane region" description="Helical" evidence="1">
    <location>
        <begin position="24"/>
        <end position="48"/>
    </location>
</feature>
<feature type="domain" description="Mechanosensitive ion channel MscS" evidence="2">
    <location>
        <begin position="197"/>
        <end position="263"/>
    </location>
</feature>
<keyword evidence="1" id="KW-1133">Transmembrane helix</keyword>
<evidence type="ECO:0000256" key="1">
    <source>
        <dbReference type="SAM" id="Phobius"/>
    </source>
</evidence>
<dbReference type="GO" id="GO:0008381">
    <property type="term" value="F:mechanosensitive monoatomic ion channel activity"/>
    <property type="evidence" value="ECO:0007669"/>
    <property type="project" value="UniProtKB-ARBA"/>
</dbReference>
<dbReference type="Pfam" id="PF00924">
    <property type="entry name" value="MS_channel_2nd"/>
    <property type="match status" value="1"/>
</dbReference>
<dbReference type="GO" id="GO:0016020">
    <property type="term" value="C:membrane"/>
    <property type="evidence" value="ECO:0007669"/>
    <property type="project" value="InterPro"/>
</dbReference>
<dbReference type="InterPro" id="IPR006685">
    <property type="entry name" value="MscS_channel_2nd"/>
</dbReference>
<dbReference type="SUPFAM" id="SSF50182">
    <property type="entry name" value="Sm-like ribonucleoproteins"/>
    <property type="match status" value="1"/>
</dbReference>
<keyword evidence="1" id="KW-0812">Transmembrane</keyword>
<dbReference type="AlphaFoldDB" id="A0A418M817"/>
<organism evidence="3 4">
    <name type="scientific">Fibrisoma montanum</name>
    <dbReference type="NCBI Taxonomy" id="2305895"/>
    <lineage>
        <taxon>Bacteria</taxon>
        <taxon>Pseudomonadati</taxon>
        <taxon>Bacteroidota</taxon>
        <taxon>Cytophagia</taxon>
        <taxon>Cytophagales</taxon>
        <taxon>Spirosomataceae</taxon>
        <taxon>Fibrisoma</taxon>
    </lineage>
</organism>
<dbReference type="EMBL" id="QXED01000004">
    <property type="protein sequence ID" value="RIV22176.1"/>
    <property type="molecule type" value="Genomic_DNA"/>
</dbReference>
<dbReference type="Gene3D" id="1.10.287.1260">
    <property type="match status" value="1"/>
</dbReference>
<proteinExistence type="predicted"/>
<feature type="transmembrane region" description="Helical" evidence="1">
    <location>
        <begin position="106"/>
        <end position="127"/>
    </location>
</feature>
<dbReference type="RefSeq" id="WP_119668362.1">
    <property type="nucleotide sequence ID" value="NZ_QXED01000004.1"/>
</dbReference>
<protein>
    <submittedName>
        <fullName evidence="3">Mechanosensitive ion channel protein MscS</fullName>
    </submittedName>
</protein>
<reference evidence="3 4" key="1">
    <citation type="submission" date="2018-08" db="EMBL/GenBank/DDBJ databases">
        <title>Fibrisoma montanum sp. nov., isolated from Danxia mountain soil.</title>
        <authorList>
            <person name="Huang Y."/>
        </authorList>
    </citation>
    <scope>NUCLEOTIDE SEQUENCE [LARGE SCALE GENOMIC DNA]</scope>
    <source>
        <strain evidence="3 4">HYT19</strain>
    </source>
</reference>
<comment type="caution">
    <text evidence="3">The sequence shown here is derived from an EMBL/GenBank/DDBJ whole genome shotgun (WGS) entry which is preliminary data.</text>
</comment>
<dbReference type="Proteomes" id="UP000283523">
    <property type="component" value="Unassembled WGS sequence"/>
</dbReference>
<evidence type="ECO:0000259" key="2">
    <source>
        <dbReference type="Pfam" id="PF00924"/>
    </source>
</evidence>
<dbReference type="PANTHER" id="PTHR30566">
    <property type="entry name" value="YNAI-RELATED MECHANOSENSITIVE ION CHANNEL"/>
    <property type="match status" value="1"/>
</dbReference>
<keyword evidence="4" id="KW-1185">Reference proteome</keyword>
<feature type="transmembrane region" description="Helical" evidence="1">
    <location>
        <begin position="175"/>
        <end position="194"/>
    </location>
</feature>
<dbReference type="PANTHER" id="PTHR30566:SF25">
    <property type="entry name" value="INNER MEMBRANE PROTEIN"/>
    <property type="match status" value="1"/>
</dbReference>
<keyword evidence="1" id="KW-0472">Membrane</keyword>
<evidence type="ECO:0000313" key="3">
    <source>
        <dbReference type="EMBL" id="RIV22176.1"/>
    </source>
</evidence>
<feature type="transmembrane region" description="Helical" evidence="1">
    <location>
        <begin position="148"/>
        <end position="169"/>
    </location>
</feature>
<dbReference type="InterPro" id="IPR010920">
    <property type="entry name" value="LSM_dom_sf"/>
</dbReference>
<evidence type="ECO:0000313" key="4">
    <source>
        <dbReference type="Proteomes" id="UP000283523"/>
    </source>
</evidence>
<dbReference type="OrthoDB" id="9792218at2"/>